<protein>
    <submittedName>
        <fullName evidence="1">Aminoglycoside phosphotransferase family protein</fullName>
    </submittedName>
</protein>
<keyword evidence="2" id="KW-1185">Reference proteome</keyword>
<name>A0ABU4QTV2_9ENTR</name>
<reference evidence="1 2" key="1">
    <citation type="submission" date="2023-11" db="EMBL/GenBank/DDBJ databases">
        <title>Scandinavium wanjuensis sp. nov., isolated from lettuce South Korea.</title>
        <authorList>
            <person name="Park J."/>
            <person name="Park S."/>
            <person name="Oh K.K."/>
            <person name="Cho G.S."/>
            <person name="Franz C.M.A.P."/>
        </authorList>
    </citation>
    <scope>NUCLEOTIDE SEQUENCE [LARGE SCALE GENOMIC DNA]</scope>
    <source>
        <strain evidence="1 2">V105_6</strain>
    </source>
</reference>
<dbReference type="InterPro" id="IPR011009">
    <property type="entry name" value="Kinase-like_dom_sf"/>
</dbReference>
<dbReference type="Pfam" id="PF04655">
    <property type="entry name" value="APH_6_hur"/>
    <property type="match status" value="1"/>
</dbReference>
<comment type="caution">
    <text evidence="1">The sequence shown here is derived from an EMBL/GenBank/DDBJ whole genome shotgun (WGS) entry which is preliminary data.</text>
</comment>
<dbReference type="EMBL" id="JAWXRD010000040">
    <property type="protein sequence ID" value="MDX6042197.1"/>
    <property type="molecule type" value="Genomic_DNA"/>
</dbReference>
<proteinExistence type="predicted"/>
<dbReference type="Proteomes" id="UP001275664">
    <property type="component" value="Unassembled WGS sequence"/>
</dbReference>
<sequence length="274" mass="30118">MEQYTLTPWLHRWKLIPDGTPFMTHTSQLLPVRTATGLPAMLKITDDKDEQTGNALMAWWAGNGSAPVIAHENEAILLARATGTASLAAMSRHGEDTEACRVMCLTAHRLHTCQKQPLSQLTPLDEWFTPLTLAANEHGGFLIRSAEIAAELLAAPREVIALHGDLHHDNVLDFGESGWLAIDPKGLIGERGFDYANIFTNPDLGNPTVRVAPVAEIFRQRLAIVTGMAGLDRERLLKWIIAWCGLSATWSLESHELISIQSRVAELAIAELDP</sequence>
<dbReference type="SUPFAM" id="SSF56112">
    <property type="entry name" value="Protein kinase-like (PK-like)"/>
    <property type="match status" value="1"/>
</dbReference>
<evidence type="ECO:0000313" key="1">
    <source>
        <dbReference type="EMBL" id="MDX6042197.1"/>
    </source>
</evidence>
<gene>
    <name evidence="1" type="ORF">SIK69_18565</name>
</gene>
<evidence type="ECO:0000313" key="2">
    <source>
        <dbReference type="Proteomes" id="UP001275664"/>
    </source>
</evidence>
<organism evidence="1 2">
    <name type="scientific">Scandinavium lactucae</name>
    <dbReference type="NCBI Taxonomy" id="3095028"/>
    <lineage>
        <taxon>Bacteria</taxon>
        <taxon>Pseudomonadati</taxon>
        <taxon>Pseudomonadota</taxon>
        <taxon>Gammaproteobacteria</taxon>
        <taxon>Enterobacterales</taxon>
        <taxon>Enterobacteriaceae</taxon>
        <taxon>Scandinavium</taxon>
    </lineage>
</organism>
<dbReference type="RefSeq" id="WP_319786760.1">
    <property type="nucleotide sequence ID" value="NZ_JAWXRD010000040.1"/>
</dbReference>
<accession>A0ABU4QTV2</accession>
<dbReference type="InterPro" id="IPR006748">
    <property type="entry name" value="NH2Glyco/OHUrea_AB-resist_kin"/>
</dbReference>